<proteinExistence type="predicted"/>
<evidence type="ECO:0000313" key="1">
    <source>
        <dbReference type="EMBL" id="AXN53248.1"/>
    </source>
</evidence>
<dbReference type="GeneID" id="60329431"/>
<protein>
    <submittedName>
        <fullName evidence="1">Uncharacterized protein</fullName>
    </submittedName>
</protein>
<organism evidence="1 2">
    <name type="scientific">Mycobacterium phage Harley</name>
    <dbReference type="NCBI Taxonomy" id="2282909"/>
    <lineage>
        <taxon>Viruses</taxon>
        <taxon>Duplodnaviria</taxon>
        <taxon>Heunggongvirae</taxon>
        <taxon>Uroviricota</taxon>
        <taxon>Caudoviricetes</taxon>
        <taxon>Gracegardnervirinae</taxon>
        <taxon>Cheoctovirus</taxon>
        <taxon>Cheoctovirus harley</taxon>
    </lineage>
</organism>
<dbReference type="EMBL" id="MH632119">
    <property type="protein sequence ID" value="AXN53248.1"/>
    <property type="molecule type" value="Genomic_DNA"/>
</dbReference>
<accession>A0A346FC23</accession>
<gene>
    <name evidence="1" type="primary">88</name>
    <name evidence="1" type="ORF">PBI_HARLEY_88</name>
</gene>
<keyword evidence="2" id="KW-1185">Reference proteome</keyword>
<name>A0A346FC23_9CAUD</name>
<evidence type="ECO:0000313" key="2">
    <source>
        <dbReference type="Proteomes" id="UP000259984"/>
    </source>
</evidence>
<sequence length="130" mass="14386">MTSELRDVLTEAIRKHQWGGDILGCGCGWRWPEERTYFCGEDERIAKAHAAHVADALRSLPGVAVIQLPEPDESRSMSGNPEWYEDSWYVRPDDQGIRVAIGRNHLKTGSAQRLATALLAAAVVAEGEDK</sequence>
<dbReference type="KEGG" id="vg:60329431"/>
<dbReference type="RefSeq" id="YP_009957909.1">
    <property type="nucleotide sequence ID" value="NC_051665.1"/>
</dbReference>
<reference evidence="2" key="1">
    <citation type="submission" date="2018-07" db="EMBL/GenBank/DDBJ databases">
        <authorList>
            <person name="Quirk P.G."/>
            <person name="Krulwich T.A."/>
        </authorList>
    </citation>
    <scope>NUCLEOTIDE SEQUENCE [LARGE SCALE GENOMIC DNA]</scope>
</reference>
<dbReference type="Proteomes" id="UP000259984">
    <property type="component" value="Segment"/>
</dbReference>